<dbReference type="KEGG" id="gog:C1280_20600"/>
<dbReference type="EMBL" id="CP025958">
    <property type="protein sequence ID" value="AWM39147.1"/>
    <property type="molecule type" value="Genomic_DNA"/>
</dbReference>
<evidence type="ECO:0000313" key="1">
    <source>
        <dbReference type="EMBL" id="AWM39147.1"/>
    </source>
</evidence>
<dbReference type="RefSeq" id="WP_010036962.1">
    <property type="nucleotide sequence ID" value="NZ_CP025958.1"/>
</dbReference>
<accession>A0A2Z3H694</accession>
<dbReference type="Proteomes" id="UP000245802">
    <property type="component" value="Chromosome"/>
</dbReference>
<organism evidence="1 2">
    <name type="scientific">Gemmata obscuriglobus</name>
    <dbReference type="NCBI Taxonomy" id="114"/>
    <lineage>
        <taxon>Bacteria</taxon>
        <taxon>Pseudomonadati</taxon>
        <taxon>Planctomycetota</taxon>
        <taxon>Planctomycetia</taxon>
        <taxon>Gemmatales</taxon>
        <taxon>Gemmataceae</taxon>
        <taxon>Gemmata</taxon>
    </lineage>
</organism>
<sequence length="410" mass="44872">MAQPFRSALSDASRLDKLSILPEACKQIEAGRTFPPPPMTVLTPDALQSLTLELRQGREHWKDELLKKCKPDLSPAENALAVLKAASLSVKATLFDDLGVRTGLLDKINGMLSHKQFTVAMITGGVKIGNELKTGRTLTPDLADWTSVNVLQGVADALTEVTDVPTRLVLVADGHLHSADAGLDARQADLFLETLQDDARAFLGALDVVLASPRNVLDDRWFEFVIDEIVNVREQANSNEDFRAQLASQADSLVSSVNLRARGWSYEHTVQVFGAVGGHQVGSIAAKDAEDLWFLAADLSVGYTANNHAVRDLGLVERVVREAVGTDLYIRASVHAKPGEPRLALAPSNSYARPYLLPMHSNGQVARKEGGELVYGPLFDLEGRYHGLKLFGFRDERKNRTRPLYYANAE</sequence>
<reference evidence="1 2" key="1">
    <citation type="submission" date="2018-01" db="EMBL/GenBank/DDBJ databases">
        <title>G. obscuriglobus.</title>
        <authorList>
            <person name="Franke J."/>
            <person name="Blomberg W."/>
            <person name="Selmecki A."/>
        </authorList>
    </citation>
    <scope>NUCLEOTIDE SEQUENCE [LARGE SCALE GENOMIC DNA]</scope>
    <source>
        <strain evidence="1 2">DSM 5831</strain>
    </source>
</reference>
<gene>
    <name evidence="1" type="ORF">C1280_20600</name>
</gene>
<keyword evidence="2" id="KW-1185">Reference proteome</keyword>
<proteinExistence type="predicted"/>
<dbReference type="AlphaFoldDB" id="A0A2Z3H694"/>
<evidence type="ECO:0000313" key="2">
    <source>
        <dbReference type="Proteomes" id="UP000245802"/>
    </source>
</evidence>
<name>A0A2Z3H694_9BACT</name>
<protein>
    <submittedName>
        <fullName evidence="1">Uncharacterized protein</fullName>
    </submittedName>
</protein>